<comment type="caution">
    <text evidence="1">The sequence shown here is derived from an EMBL/GenBank/DDBJ whole genome shotgun (WGS) entry which is preliminary data.</text>
</comment>
<evidence type="ECO:0000313" key="2">
    <source>
        <dbReference type="Proteomes" id="UP000674143"/>
    </source>
</evidence>
<sequence length="419" mass="45663">MSSIKARGLSSLSLAAAWWRQHGLVDRIDGFRARLQPTPRQLALPWSADGSMPPAWAAPSAFASPSLTRSIASCSLPTTTARDRQPDLPLVLVSACLLSYPVTYRGTHRRLPAVLHPTPLLFLTEVLFKEMGLVKCLPVCPEVQWLGLPAPRVPLRLVRGFRGPDGAGRRGSGWATAQNGWKALSPPLPTGSSSSVADEEEREVRYLVESTSEGHAVLQYNAPSSTRAELSTSLELNSEFMAQLLQDLGTVDGIILKSYSPSCGVQDARLYEEAVASPSSVCDPHSCNACKHVEAPRVASVAGRRPAASTSAQRRFDLVDGFFTQQLRSFLASMQSVDGQPSAEACIRAETAAPVVTCDRLLTHFYTEELLSQAQLVRDVKKRHVDGVALEAAPNLTSLDTFMESVLQHRERRLSRKRD</sequence>
<dbReference type="EMBL" id="JAFHLR010000024">
    <property type="protein sequence ID" value="KAG5477961.1"/>
    <property type="molecule type" value="Genomic_DNA"/>
</dbReference>
<evidence type="ECO:0000313" key="1">
    <source>
        <dbReference type="EMBL" id="KAG5477961.1"/>
    </source>
</evidence>
<name>A0A836GMQ0_9TRYP</name>
<proteinExistence type="predicted"/>
<dbReference type="Proteomes" id="UP000674143">
    <property type="component" value="Unassembled WGS sequence"/>
</dbReference>
<gene>
    <name evidence="1" type="ORF">LSCM4_05356</name>
</gene>
<keyword evidence="2" id="KW-1185">Reference proteome</keyword>
<dbReference type="PANTHER" id="PTHR30087">
    <property type="entry name" value="INNER MEMBRANE PROTEIN"/>
    <property type="match status" value="1"/>
</dbReference>
<dbReference type="GeneID" id="92361234"/>
<dbReference type="KEGG" id="loi:92361234"/>
<reference evidence="2" key="1">
    <citation type="journal article" date="2021" name="Microbiol. Resour. Announc.">
        <title>LGAAP: Leishmaniinae Genome Assembly and Annotation Pipeline.</title>
        <authorList>
            <person name="Almutairi H."/>
            <person name="Urbaniak M.D."/>
            <person name="Bates M.D."/>
            <person name="Jariyapan N."/>
            <person name="Kwakye-Nuako G."/>
            <person name="Thomaz-Soccol V."/>
            <person name="Al-Salem W.S."/>
            <person name="Dillon R.J."/>
            <person name="Bates P.A."/>
            <person name="Gatherer D."/>
        </authorList>
    </citation>
    <scope>NUCLEOTIDE SEQUENCE [LARGE SCALE GENOMIC DNA]</scope>
</reference>
<reference evidence="2" key="2">
    <citation type="journal article" date="2021" name="Sci. Data">
        <title>Chromosome-scale genome sequencing, assembly and annotation of six genomes from subfamily Leishmaniinae.</title>
        <authorList>
            <person name="Almutairi H."/>
            <person name="Urbaniak M.D."/>
            <person name="Bates M.D."/>
            <person name="Jariyapan N."/>
            <person name="Kwakye-Nuako G."/>
            <person name="Thomaz Soccol V."/>
            <person name="Al-Salem W.S."/>
            <person name="Dillon R.J."/>
            <person name="Bates P.A."/>
            <person name="Gatherer D."/>
        </authorList>
    </citation>
    <scope>NUCLEOTIDE SEQUENCE [LARGE SCALE GENOMIC DNA]</scope>
</reference>
<accession>A0A836GMQ0</accession>
<evidence type="ECO:0008006" key="3">
    <source>
        <dbReference type="Google" id="ProtNLM"/>
    </source>
</evidence>
<protein>
    <recommendedName>
        <fullName evidence="3">DUF523 domain-containing protein</fullName>
    </recommendedName>
</protein>
<dbReference type="RefSeq" id="XP_067062868.1">
    <property type="nucleotide sequence ID" value="XM_067207300.1"/>
</dbReference>
<organism evidence="1 2">
    <name type="scientific">Leishmania orientalis</name>
    <dbReference type="NCBI Taxonomy" id="2249476"/>
    <lineage>
        <taxon>Eukaryota</taxon>
        <taxon>Discoba</taxon>
        <taxon>Euglenozoa</taxon>
        <taxon>Kinetoplastea</taxon>
        <taxon>Metakinetoplastina</taxon>
        <taxon>Trypanosomatida</taxon>
        <taxon>Trypanosomatidae</taxon>
        <taxon>Leishmaniinae</taxon>
        <taxon>Leishmania</taxon>
    </lineage>
</organism>
<dbReference type="PANTHER" id="PTHR30087:SF0">
    <property type="entry name" value="INNER MEMBRANE PROTEIN"/>
    <property type="match status" value="1"/>
</dbReference>
<dbReference type="AlphaFoldDB" id="A0A836GMQ0"/>